<comment type="similarity">
    <text evidence="2">Belongs to the SAM50/omp85 family.</text>
</comment>
<dbReference type="GO" id="GO:0045040">
    <property type="term" value="P:protein insertion into mitochondrial outer membrane"/>
    <property type="evidence" value="ECO:0007669"/>
    <property type="project" value="TreeGrafter"/>
</dbReference>
<dbReference type="Gene3D" id="2.40.160.50">
    <property type="entry name" value="membrane protein fhac: a member of the omp85/tpsb transporter family"/>
    <property type="match status" value="1"/>
</dbReference>
<reference evidence="7 8" key="1">
    <citation type="submission" date="2016-07" db="EMBL/GenBank/DDBJ databases">
        <title>Pervasive Adenine N6-methylation of Active Genes in Fungi.</title>
        <authorList>
            <consortium name="DOE Joint Genome Institute"/>
            <person name="Mondo S.J."/>
            <person name="Dannebaum R.O."/>
            <person name="Kuo R.C."/>
            <person name="Labutti K."/>
            <person name="Haridas S."/>
            <person name="Kuo A."/>
            <person name="Salamov A."/>
            <person name="Ahrendt S.R."/>
            <person name="Lipzen A."/>
            <person name="Sullivan W."/>
            <person name="Andreopoulos W.B."/>
            <person name="Clum A."/>
            <person name="Lindquist E."/>
            <person name="Daum C."/>
            <person name="Ramamoorthy G.K."/>
            <person name="Gryganskyi A."/>
            <person name="Culley D."/>
            <person name="Magnuson J.K."/>
            <person name="James T.Y."/>
            <person name="O'Malley M.A."/>
            <person name="Stajich J.E."/>
            <person name="Spatafora J.W."/>
            <person name="Visel A."/>
            <person name="Grigoriev I.V."/>
        </authorList>
    </citation>
    <scope>NUCLEOTIDE SEQUENCE [LARGE SCALE GENOMIC DNA]</scope>
    <source>
        <strain evidence="7 8">JEL800</strain>
    </source>
</reference>
<evidence type="ECO:0000256" key="5">
    <source>
        <dbReference type="ARBA" id="ARBA00023136"/>
    </source>
</evidence>
<name>A0A1Y2CX80_9FUNG</name>
<keyword evidence="3" id="KW-1134">Transmembrane beta strand</keyword>
<dbReference type="OrthoDB" id="1724197at2759"/>
<gene>
    <name evidence="7" type="ORF">BCR33DRAFT_712495</name>
</gene>
<dbReference type="PANTHER" id="PTHR12815">
    <property type="entry name" value="SORTING AND ASSEMBLY MACHINERY SAMM50 PROTEIN FAMILY MEMBER"/>
    <property type="match status" value="1"/>
</dbReference>
<dbReference type="PANTHER" id="PTHR12815:SF18">
    <property type="entry name" value="SORTING AND ASSEMBLY MACHINERY COMPONENT 50 HOMOLOG"/>
    <property type="match status" value="1"/>
</dbReference>
<feature type="domain" description="Bacterial surface antigen (D15)" evidence="6">
    <location>
        <begin position="99"/>
        <end position="421"/>
    </location>
</feature>
<dbReference type="InterPro" id="IPR000184">
    <property type="entry name" value="Bac_surfAg_D15"/>
</dbReference>
<evidence type="ECO:0000313" key="8">
    <source>
        <dbReference type="Proteomes" id="UP000193642"/>
    </source>
</evidence>
<dbReference type="AlphaFoldDB" id="A0A1Y2CX80"/>
<keyword evidence="4" id="KW-0812">Transmembrane</keyword>
<comment type="subcellular location">
    <subcellularLocation>
        <location evidence="1">Mitochondrion outer membrane</location>
        <topology evidence="1">Multi-pass membrane protein</topology>
    </subcellularLocation>
</comment>
<evidence type="ECO:0000256" key="2">
    <source>
        <dbReference type="ARBA" id="ARBA00010913"/>
    </source>
</evidence>
<keyword evidence="8" id="KW-1185">Reference proteome</keyword>
<evidence type="ECO:0000256" key="1">
    <source>
        <dbReference type="ARBA" id="ARBA00004374"/>
    </source>
</evidence>
<dbReference type="GO" id="GO:0005741">
    <property type="term" value="C:mitochondrial outer membrane"/>
    <property type="evidence" value="ECO:0007669"/>
    <property type="project" value="UniProtKB-SubCell"/>
</dbReference>
<dbReference type="Pfam" id="PF01103">
    <property type="entry name" value="Omp85"/>
    <property type="match status" value="1"/>
</dbReference>
<accession>A0A1Y2CX80</accession>
<dbReference type="Proteomes" id="UP000193642">
    <property type="component" value="Unassembled WGS sequence"/>
</dbReference>
<evidence type="ECO:0000256" key="4">
    <source>
        <dbReference type="ARBA" id="ARBA00022692"/>
    </source>
</evidence>
<evidence type="ECO:0000256" key="3">
    <source>
        <dbReference type="ARBA" id="ARBA00022452"/>
    </source>
</evidence>
<evidence type="ECO:0000313" key="7">
    <source>
        <dbReference type="EMBL" id="ORY51444.1"/>
    </source>
</evidence>
<keyword evidence="5" id="KW-0472">Membrane</keyword>
<organism evidence="7 8">
    <name type="scientific">Rhizoclosmatium globosum</name>
    <dbReference type="NCBI Taxonomy" id="329046"/>
    <lineage>
        <taxon>Eukaryota</taxon>
        <taxon>Fungi</taxon>
        <taxon>Fungi incertae sedis</taxon>
        <taxon>Chytridiomycota</taxon>
        <taxon>Chytridiomycota incertae sedis</taxon>
        <taxon>Chytridiomycetes</taxon>
        <taxon>Chytridiales</taxon>
        <taxon>Chytriomycetaceae</taxon>
        <taxon>Rhizoclosmatium</taxon>
    </lineage>
</organism>
<dbReference type="EMBL" id="MCGO01000005">
    <property type="protein sequence ID" value="ORY51444.1"/>
    <property type="molecule type" value="Genomic_DNA"/>
</dbReference>
<dbReference type="STRING" id="329046.A0A1Y2CX80"/>
<proteinExistence type="inferred from homology"/>
<evidence type="ECO:0000259" key="6">
    <source>
        <dbReference type="Pfam" id="PF01103"/>
    </source>
</evidence>
<sequence length="422" mass="45433">MQGGDFSAPVTVSAVRFEGISATKDGLLSRHAAPLFALPRDTPFGHVAAPSPRGRRETAPARRVAVVFHVKEVSRLYAKTGTEIGNNEGNMFANLKIRNALGNAETLEATVNYGVETSEPLTENKPFQSQLGSSFSVLFSKPYDADPNKLILLNAFKQSKGHNLYSSYSEQNSGLSAKFKTLDTYVGAIHEMGYESTWRRLFDLGSVASMTIRKDAGHSLKSALTYLGTLDRRDDNLLPTRGYYIKTHLEAAGLGGDVRHIKTESEAQVHIPIADSGFSFSSSLRSGLLYPLFGTATRVNDRFLLGGSGNVRGFTHNGIGPKDGNDVVGGDFFLAGGLSLFTPLPWLREYPIKGHLFANAGNLVKLDDAKDLSVASKKLLSGFSSAVGLVLQLEINYCLPISVTSTDGVKPGLQFGAGLHFA</sequence>
<comment type="caution">
    <text evidence="7">The sequence shown here is derived from an EMBL/GenBank/DDBJ whole genome shotgun (WGS) entry which is preliminary data.</text>
</comment>
<protein>
    <recommendedName>
        <fullName evidence="6">Bacterial surface antigen (D15) domain-containing protein</fullName>
    </recommendedName>
</protein>
<dbReference type="InterPro" id="IPR039910">
    <property type="entry name" value="D15-like"/>
</dbReference>